<proteinExistence type="predicted"/>
<keyword evidence="2" id="KW-1185">Reference proteome</keyword>
<sequence>MDDVETDAPDLLHTLDSSKCSDGSCYQTVPQQNAFVTLFGATGDVSDDITDSSVSLVTPEEQIDTALESIPSEVNGTFCTFSLLPQPLTFLCVRRSH</sequence>
<organism evidence="1 2">
    <name type="scientific">Rhizoclosmatium globosum</name>
    <dbReference type="NCBI Taxonomy" id="329046"/>
    <lineage>
        <taxon>Eukaryota</taxon>
        <taxon>Fungi</taxon>
        <taxon>Fungi incertae sedis</taxon>
        <taxon>Chytridiomycota</taxon>
        <taxon>Chytridiomycota incertae sedis</taxon>
        <taxon>Chytridiomycetes</taxon>
        <taxon>Chytridiales</taxon>
        <taxon>Chytriomycetaceae</taxon>
        <taxon>Rhizoclosmatium</taxon>
    </lineage>
</organism>
<dbReference type="AlphaFoldDB" id="A0A1Y2CTS6"/>
<accession>A0A1Y2CTS6</accession>
<reference evidence="1 2" key="1">
    <citation type="submission" date="2016-07" db="EMBL/GenBank/DDBJ databases">
        <title>Pervasive Adenine N6-methylation of Active Genes in Fungi.</title>
        <authorList>
            <consortium name="DOE Joint Genome Institute"/>
            <person name="Mondo S.J."/>
            <person name="Dannebaum R.O."/>
            <person name="Kuo R.C."/>
            <person name="Labutti K."/>
            <person name="Haridas S."/>
            <person name="Kuo A."/>
            <person name="Salamov A."/>
            <person name="Ahrendt S.R."/>
            <person name="Lipzen A."/>
            <person name="Sullivan W."/>
            <person name="Andreopoulos W.B."/>
            <person name="Clum A."/>
            <person name="Lindquist E."/>
            <person name="Daum C."/>
            <person name="Ramamoorthy G.K."/>
            <person name="Gryganskyi A."/>
            <person name="Culley D."/>
            <person name="Magnuson J.K."/>
            <person name="James T.Y."/>
            <person name="O'Malley M.A."/>
            <person name="Stajich J.E."/>
            <person name="Spatafora J.W."/>
            <person name="Visel A."/>
            <person name="Grigoriev I.V."/>
        </authorList>
    </citation>
    <scope>NUCLEOTIDE SEQUENCE [LARGE SCALE GENOMIC DNA]</scope>
    <source>
        <strain evidence="1 2">JEL800</strain>
    </source>
</reference>
<gene>
    <name evidence="1" type="ORF">BCR33DRAFT_713123</name>
</gene>
<evidence type="ECO:0000313" key="1">
    <source>
        <dbReference type="EMBL" id="ORY50296.1"/>
    </source>
</evidence>
<protein>
    <submittedName>
        <fullName evidence="1">Uncharacterized protein</fullName>
    </submittedName>
</protein>
<dbReference type="OrthoDB" id="10302306at2759"/>
<name>A0A1Y2CTS6_9FUNG</name>
<dbReference type="Proteomes" id="UP000193642">
    <property type="component" value="Unassembled WGS sequence"/>
</dbReference>
<dbReference type="EMBL" id="MCGO01000007">
    <property type="protein sequence ID" value="ORY50296.1"/>
    <property type="molecule type" value="Genomic_DNA"/>
</dbReference>
<evidence type="ECO:0000313" key="2">
    <source>
        <dbReference type="Proteomes" id="UP000193642"/>
    </source>
</evidence>
<comment type="caution">
    <text evidence="1">The sequence shown here is derived from an EMBL/GenBank/DDBJ whole genome shotgun (WGS) entry which is preliminary data.</text>
</comment>